<comment type="caution">
    <text evidence="1">The sequence shown here is derived from an EMBL/GenBank/DDBJ whole genome shotgun (WGS) entry which is preliminary data.</text>
</comment>
<evidence type="ECO:0000313" key="1">
    <source>
        <dbReference type="EMBL" id="KAA8890260.1"/>
    </source>
</evidence>
<evidence type="ECO:0000313" key="2">
    <source>
        <dbReference type="Proteomes" id="UP000323876"/>
    </source>
</evidence>
<sequence>MTNQLSGASGQVRAIFDGVVSAGLRRGSVVGASDEEIDRFAAEQGVVRVPAAVREVLRIIGGQPGLWFAGTHFGVHAIDAGTKSAATATVDNVPHDIRDVPGMLVLSAHQGYAYQMIDGAVLDQDDPPVWDVSEGEEARQAWSSVSAWFAASAPNIPELYEMLQLKREIGRPVPSWAADIEDP</sequence>
<dbReference type="EMBL" id="VXLC01000001">
    <property type="protein sequence ID" value="KAA8890260.1"/>
    <property type="molecule type" value="Genomic_DNA"/>
</dbReference>
<dbReference type="OrthoDB" id="4556358at2"/>
<reference evidence="1 2" key="1">
    <citation type="submission" date="2019-09" db="EMBL/GenBank/DDBJ databases">
        <authorList>
            <person name="Wang X."/>
        </authorList>
    </citation>
    <scope>NUCLEOTIDE SEQUENCE [LARGE SCALE GENOMIC DNA]</scope>
    <source>
        <strain evidence="1 2">CICC 11023</strain>
    </source>
</reference>
<dbReference type="AlphaFoldDB" id="A0A5N0EN29"/>
<gene>
    <name evidence="1" type="ORF">F3087_02830</name>
</gene>
<dbReference type="Proteomes" id="UP000323876">
    <property type="component" value="Unassembled WGS sequence"/>
</dbReference>
<accession>A0A5N0EN29</accession>
<protein>
    <submittedName>
        <fullName evidence="1">SMI1/KNR4 family protein</fullName>
    </submittedName>
</protein>
<dbReference type="RefSeq" id="WP_150400174.1">
    <property type="nucleotide sequence ID" value="NZ_VXLC01000001.1"/>
</dbReference>
<name>A0A5N0EN29_9NOCA</name>
<keyword evidence="2" id="KW-1185">Reference proteome</keyword>
<organism evidence="1 2">
    <name type="scientific">Nocardia colli</name>
    <dbReference type="NCBI Taxonomy" id="2545717"/>
    <lineage>
        <taxon>Bacteria</taxon>
        <taxon>Bacillati</taxon>
        <taxon>Actinomycetota</taxon>
        <taxon>Actinomycetes</taxon>
        <taxon>Mycobacteriales</taxon>
        <taxon>Nocardiaceae</taxon>
        <taxon>Nocardia</taxon>
    </lineage>
</organism>
<proteinExistence type="predicted"/>